<name>Q939P1_LACLC</name>
<dbReference type="AlphaFoldDB" id="Q939P1"/>
<protein>
    <submittedName>
        <fullName evidence="2">Uncharacterized protein</fullName>
    </submittedName>
</protein>
<keyword evidence="2" id="KW-0614">Plasmid</keyword>
<accession>Q939P1</accession>
<reference evidence="2" key="1">
    <citation type="journal article" date="2003" name="Plasmid">
        <title>Sequence and analysis of pBM02, a novel RCR cryptic plasmid from Lactococcus lactis subsp cremoris P8-2-47.</title>
        <authorList>
            <person name="Sanchez C."/>
            <person name="Mayo B."/>
        </authorList>
    </citation>
    <scope>NUCLEOTIDE SEQUENCE</scope>
    <source>
        <strain evidence="2">P8-2-47</strain>
        <plasmid evidence="2">pBM02</plasmid>
    </source>
</reference>
<organism evidence="2">
    <name type="scientific">Lactococcus lactis subsp. cremoris</name>
    <name type="common">Streptococcus cremoris</name>
    <dbReference type="NCBI Taxonomy" id="1359"/>
    <lineage>
        <taxon>Bacteria</taxon>
        <taxon>Bacillati</taxon>
        <taxon>Bacillota</taxon>
        <taxon>Bacilli</taxon>
        <taxon>Lactobacillales</taxon>
        <taxon>Streptococcaceae</taxon>
        <taxon>Lactococcus</taxon>
    </lineage>
</organism>
<sequence length="168" mass="19397">MTEEQAVRLILGAEKNTIKDVYSLLKKNDDNTGNTLDFEDNELLNKRLSSDNFDIQELHKEYKNHNVDFFQRELPDGKTELLLHAKDKSLFLAATEKVISDMQSNSQKYLKQEIPVGIKKELSLKEEIKLAKKEQAQMIADLNKPKKNKRYNKNTSSNSGLRNDDVEL</sequence>
<proteinExistence type="predicted"/>
<evidence type="ECO:0000256" key="1">
    <source>
        <dbReference type="SAM" id="MobiDB-lite"/>
    </source>
</evidence>
<feature type="region of interest" description="Disordered" evidence="1">
    <location>
        <begin position="139"/>
        <end position="168"/>
    </location>
</feature>
<evidence type="ECO:0000313" key="2">
    <source>
        <dbReference type="EMBL" id="AAK13013.1"/>
    </source>
</evidence>
<geneLocation type="plasmid" evidence="2">
    <name>pBM02</name>
</geneLocation>
<dbReference type="RefSeq" id="WP_011116783.1">
    <property type="nucleotide sequence ID" value="NC_004930.1"/>
</dbReference>
<dbReference type="EMBL" id="AY026767">
    <property type="protein sequence ID" value="AAK13013.1"/>
    <property type="molecule type" value="Genomic_DNA"/>
</dbReference>